<dbReference type="PROSITE" id="PS00217">
    <property type="entry name" value="SUGAR_TRANSPORT_2"/>
    <property type="match status" value="1"/>
</dbReference>
<feature type="transmembrane region" description="Helical" evidence="5">
    <location>
        <begin position="409"/>
        <end position="431"/>
    </location>
</feature>
<feature type="transmembrane region" description="Helical" evidence="5">
    <location>
        <begin position="348"/>
        <end position="369"/>
    </location>
</feature>
<dbReference type="SUPFAM" id="SSF103473">
    <property type="entry name" value="MFS general substrate transporter"/>
    <property type="match status" value="1"/>
</dbReference>
<evidence type="ECO:0000256" key="4">
    <source>
        <dbReference type="ARBA" id="ARBA00023136"/>
    </source>
</evidence>
<feature type="transmembrane region" description="Helical" evidence="5">
    <location>
        <begin position="315"/>
        <end position="336"/>
    </location>
</feature>
<protein>
    <submittedName>
        <fullName evidence="6">S22A5-like protein</fullName>
    </submittedName>
</protein>
<feature type="transmembrane region" description="Helical" evidence="5">
    <location>
        <begin position="375"/>
        <end position="397"/>
    </location>
</feature>
<dbReference type="Proteomes" id="UP001164746">
    <property type="component" value="Chromosome 3"/>
</dbReference>
<proteinExistence type="predicted"/>
<keyword evidence="4 5" id="KW-0472">Membrane</keyword>
<feature type="transmembrane region" description="Helical" evidence="5">
    <location>
        <begin position="183"/>
        <end position="202"/>
    </location>
</feature>
<evidence type="ECO:0000256" key="1">
    <source>
        <dbReference type="ARBA" id="ARBA00004141"/>
    </source>
</evidence>
<gene>
    <name evidence="6" type="ORF">MAR_023337</name>
</gene>
<evidence type="ECO:0000256" key="2">
    <source>
        <dbReference type="ARBA" id="ARBA00022692"/>
    </source>
</evidence>
<dbReference type="InterPro" id="IPR005829">
    <property type="entry name" value="Sugar_transporter_CS"/>
</dbReference>
<dbReference type="EMBL" id="CP111014">
    <property type="protein sequence ID" value="WAQ98964.1"/>
    <property type="molecule type" value="Genomic_DNA"/>
</dbReference>
<dbReference type="Pfam" id="PF00083">
    <property type="entry name" value="Sugar_tr"/>
    <property type="match status" value="2"/>
</dbReference>
<dbReference type="CDD" id="cd17317">
    <property type="entry name" value="MFS_SLC22"/>
    <property type="match status" value="1"/>
</dbReference>
<dbReference type="Gene3D" id="1.20.1250.20">
    <property type="entry name" value="MFS general substrate transporter like domains"/>
    <property type="match status" value="2"/>
</dbReference>
<reference evidence="6" key="1">
    <citation type="submission" date="2022-11" db="EMBL/GenBank/DDBJ databases">
        <title>Centuries of genome instability and evolution in soft-shell clam transmissible cancer (bioRxiv).</title>
        <authorList>
            <person name="Hart S.F.M."/>
            <person name="Yonemitsu M.A."/>
            <person name="Giersch R.M."/>
            <person name="Beal B.F."/>
            <person name="Arriagada G."/>
            <person name="Davis B.W."/>
            <person name="Ostrander E.A."/>
            <person name="Goff S.P."/>
            <person name="Metzger M.J."/>
        </authorList>
    </citation>
    <scope>NUCLEOTIDE SEQUENCE</scope>
    <source>
        <strain evidence="6">MELC-2E11</strain>
        <tissue evidence="6">Siphon/mantle</tissue>
    </source>
</reference>
<name>A0ABY7DNL9_MYAAR</name>
<dbReference type="InterPro" id="IPR036259">
    <property type="entry name" value="MFS_trans_sf"/>
</dbReference>
<keyword evidence="3 5" id="KW-1133">Transmembrane helix</keyword>
<dbReference type="PANTHER" id="PTHR24064">
    <property type="entry name" value="SOLUTE CARRIER FAMILY 22 MEMBER"/>
    <property type="match status" value="1"/>
</dbReference>
<keyword evidence="7" id="KW-1185">Reference proteome</keyword>
<feature type="transmembrane region" description="Helical" evidence="5">
    <location>
        <begin position="208"/>
        <end position="228"/>
    </location>
</feature>
<feature type="transmembrane region" description="Helical" evidence="5">
    <location>
        <begin position="437"/>
        <end position="458"/>
    </location>
</feature>
<evidence type="ECO:0000256" key="5">
    <source>
        <dbReference type="SAM" id="Phobius"/>
    </source>
</evidence>
<organism evidence="6 7">
    <name type="scientific">Mya arenaria</name>
    <name type="common">Soft-shell clam</name>
    <dbReference type="NCBI Taxonomy" id="6604"/>
    <lineage>
        <taxon>Eukaryota</taxon>
        <taxon>Metazoa</taxon>
        <taxon>Spiralia</taxon>
        <taxon>Lophotrochozoa</taxon>
        <taxon>Mollusca</taxon>
        <taxon>Bivalvia</taxon>
        <taxon>Autobranchia</taxon>
        <taxon>Heteroconchia</taxon>
        <taxon>Euheterodonta</taxon>
        <taxon>Imparidentia</taxon>
        <taxon>Neoheterodontei</taxon>
        <taxon>Myida</taxon>
        <taxon>Myoidea</taxon>
        <taxon>Myidae</taxon>
        <taxon>Mya</taxon>
    </lineage>
</organism>
<sequence length="515" mass="57088">MPEIAHHPIHRITMSEYEDILRKIGSFGPYQRRAFILVSMFETPLAWAMLTPILLNFKPNWYCYDWPAVQAFLLKDNLTGYQLEDAQAITSLDSYEVYQYYHSNYSAYINLTNFRTENTCGPDNEVCPGLVFQEGISSIVSQWKLVCNQEILADTITSIQMAGVLIGAVLTGQLADLFGRRHILFIEHAILVIMWFCSAFAGSWEVYAGLRFVIGALIGGVLVVNFVLPLELVTPEWRTFCGCIGLWAVGLMALALWGYLISDWQYLAEMHRREQGQNYSYWHLCSSVKATKNAVILIAVYYGMNFNTKNLTGNLYLNIFYSGLVEIPALLFVVCVHNKLGRRLTVSLLMCIAGFFSFSILILDLTAGLENLPTLTIVFAMIGKAGISGGWAALQVFSAELFPTVVRNMGVGACSFSARIGAIVAPQIVFLGGQDAAALPFTVFGIISLIAGGLVWLLPETRGVPLQDELIIRRPSEMLTASPQDTVDNGETDAAIPLQSFHSIEQNGEHTLQAT</sequence>
<evidence type="ECO:0000313" key="6">
    <source>
        <dbReference type="EMBL" id="WAQ98964.1"/>
    </source>
</evidence>
<accession>A0ABY7DNL9</accession>
<comment type="subcellular location">
    <subcellularLocation>
        <location evidence="1">Membrane</location>
        <topology evidence="1">Multi-pass membrane protein</topology>
    </subcellularLocation>
</comment>
<keyword evidence="2 5" id="KW-0812">Transmembrane</keyword>
<evidence type="ECO:0000313" key="7">
    <source>
        <dbReference type="Proteomes" id="UP001164746"/>
    </source>
</evidence>
<feature type="transmembrane region" description="Helical" evidence="5">
    <location>
        <begin position="240"/>
        <end position="260"/>
    </location>
</feature>
<evidence type="ECO:0000256" key="3">
    <source>
        <dbReference type="ARBA" id="ARBA00022989"/>
    </source>
</evidence>
<dbReference type="InterPro" id="IPR005828">
    <property type="entry name" value="MFS_sugar_transport-like"/>
</dbReference>